<organism evidence="3 4">
    <name type="scientific">Arachis hypogaea</name>
    <name type="common">Peanut</name>
    <dbReference type="NCBI Taxonomy" id="3818"/>
    <lineage>
        <taxon>Eukaryota</taxon>
        <taxon>Viridiplantae</taxon>
        <taxon>Streptophyta</taxon>
        <taxon>Embryophyta</taxon>
        <taxon>Tracheophyta</taxon>
        <taxon>Spermatophyta</taxon>
        <taxon>Magnoliopsida</taxon>
        <taxon>eudicotyledons</taxon>
        <taxon>Gunneridae</taxon>
        <taxon>Pentapetalae</taxon>
        <taxon>rosids</taxon>
        <taxon>fabids</taxon>
        <taxon>Fabales</taxon>
        <taxon>Fabaceae</taxon>
        <taxon>Papilionoideae</taxon>
        <taxon>50 kb inversion clade</taxon>
        <taxon>dalbergioids sensu lato</taxon>
        <taxon>Dalbergieae</taxon>
        <taxon>Pterocarpus clade</taxon>
        <taxon>Arachis</taxon>
    </lineage>
</organism>
<keyword evidence="1" id="KW-0479">Metal-binding</keyword>
<dbReference type="Pfam" id="PF04434">
    <property type="entry name" value="SWIM"/>
    <property type="match status" value="1"/>
</dbReference>
<dbReference type="Proteomes" id="UP000289738">
    <property type="component" value="Chromosome A05"/>
</dbReference>
<evidence type="ECO:0000256" key="1">
    <source>
        <dbReference type="PROSITE-ProRule" id="PRU00325"/>
    </source>
</evidence>
<evidence type="ECO:0000313" key="3">
    <source>
        <dbReference type="EMBL" id="RYR57202.1"/>
    </source>
</evidence>
<gene>
    <name evidence="3" type="ORF">Ahy_A05g022940</name>
</gene>
<dbReference type="PROSITE" id="PS50966">
    <property type="entry name" value="ZF_SWIM"/>
    <property type="match status" value="1"/>
</dbReference>
<dbReference type="AlphaFoldDB" id="A0A445D1Y1"/>
<dbReference type="GO" id="GO:0008270">
    <property type="term" value="F:zinc ion binding"/>
    <property type="evidence" value="ECO:0007669"/>
    <property type="project" value="UniProtKB-KW"/>
</dbReference>
<dbReference type="InterPro" id="IPR007527">
    <property type="entry name" value="Znf_SWIM"/>
</dbReference>
<proteinExistence type="predicted"/>
<sequence length="120" mass="14034">MAAIEKNREGILKLRFTHCHRWASVFVVEELEPFKSWSQGSFRVRLSVGTCECELFQSFHYPCFHALAGCTAASIEWSPYVHSVYRNEAMFKVYEMEFPPIKAVNNIYLKMSHNYISFIV</sequence>
<keyword evidence="1" id="KW-0862">Zinc</keyword>
<comment type="caution">
    <text evidence="3">The sequence shown here is derived from an EMBL/GenBank/DDBJ whole genome shotgun (WGS) entry which is preliminary data.</text>
</comment>
<evidence type="ECO:0000259" key="2">
    <source>
        <dbReference type="PROSITE" id="PS50966"/>
    </source>
</evidence>
<dbReference type="EMBL" id="SDMP01000005">
    <property type="protein sequence ID" value="RYR57202.1"/>
    <property type="molecule type" value="Genomic_DNA"/>
</dbReference>
<protein>
    <recommendedName>
        <fullName evidence="2">SWIM-type domain-containing protein</fullName>
    </recommendedName>
</protein>
<name>A0A445D1Y1_ARAHY</name>
<keyword evidence="4" id="KW-1185">Reference proteome</keyword>
<feature type="domain" description="SWIM-type" evidence="2">
    <location>
        <begin position="42"/>
        <end position="74"/>
    </location>
</feature>
<accession>A0A445D1Y1</accession>
<evidence type="ECO:0000313" key="4">
    <source>
        <dbReference type="Proteomes" id="UP000289738"/>
    </source>
</evidence>
<reference evidence="3 4" key="1">
    <citation type="submission" date="2019-01" db="EMBL/GenBank/DDBJ databases">
        <title>Sequencing of cultivated peanut Arachis hypogaea provides insights into genome evolution and oil improvement.</title>
        <authorList>
            <person name="Chen X."/>
        </authorList>
    </citation>
    <scope>NUCLEOTIDE SEQUENCE [LARGE SCALE GENOMIC DNA]</scope>
    <source>
        <strain evidence="4">cv. Fuhuasheng</strain>
        <tissue evidence="3">Leaves</tissue>
    </source>
</reference>
<keyword evidence="1" id="KW-0863">Zinc-finger</keyword>